<dbReference type="GO" id="GO:0000981">
    <property type="term" value="F:DNA-binding transcription factor activity, RNA polymerase II-specific"/>
    <property type="evidence" value="ECO:0007669"/>
    <property type="project" value="InterPro"/>
</dbReference>
<reference evidence="9" key="1">
    <citation type="journal article" date="2023" name="Science">
        <title>Elucidation of the pathway for biosynthesis of saponin adjuvants from the soapbark tree.</title>
        <authorList>
            <person name="Reed J."/>
            <person name="Orme A."/>
            <person name="El-Demerdash A."/>
            <person name="Owen C."/>
            <person name="Martin L.B.B."/>
            <person name="Misra R.C."/>
            <person name="Kikuchi S."/>
            <person name="Rejzek M."/>
            <person name="Martin A.C."/>
            <person name="Harkess A."/>
            <person name="Leebens-Mack J."/>
            <person name="Louveau T."/>
            <person name="Stephenson M.J."/>
            <person name="Osbourn A."/>
        </authorList>
    </citation>
    <scope>NUCLEOTIDE SEQUENCE</scope>
    <source>
        <strain evidence="9">S10</strain>
    </source>
</reference>
<dbReference type="PROSITE" id="PS00027">
    <property type="entry name" value="HOMEOBOX_1"/>
    <property type="match status" value="1"/>
</dbReference>
<dbReference type="SMART" id="SM01256">
    <property type="entry name" value="KNOX2"/>
    <property type="match status" value="1"/>
</dbReference>
<gene>
    <name evidence="9" type="ORF">O6P43_022694</name>
</gene>
<organism evidence="9 10">
    <name type="scientific">Quillaja saponaria</name>
    <name type="common">Soap bark tree</name>
    <dbReference type="NCBI Taxonomy" id="32244"/>
    <lineage>
        <taxon>Eukaryota</taxon>
        <taxon>Viridiplantae</taxon>
        <taxon>Streptophyta</taxon>
        <taxon>Embryophyta</taxon>
        <taxon>Tracheophyta</taxon>
        <taxon>Spermatophyta</taxon>
        <taxon>Magnoliopsida</taxon>
        <taxon>eudicotyledons</taxon>
        <taxon>Gunneridae</taxon>
        <taxon>Pentapetalae</taxon>
        <taxon>rosids</taxon>
        <taxon>fabids</taxon>
        <taxon>Fabales</taxon>
        <taxon>Quillajaceae</taxon>
        <taxon>Quillaja</taxon>
    </lineage>
</organism>
<sequence>MEEMYSLHSTRTTTAGGGYSELSSMALPLPPICYHDITSSHVTPSNRILLSEPEQFAHSGNYSFSPISDSVSSVVAEIRKSEAVLDDQISTTIRSKIASHPLYSALLDAYIDCRKVGAPPEIANLLDEIRRERSGVCQRSTMVSTFLGADPELDDFMETYRDIMVKCKSDLTRPFDEATTFLNDIETQLNSLCNGPTRNFASDEAAGSSEKDYSSEEKLEISEQKRINEERELKDKLLQKYSGCISSLKHEVSKKKKKEKLPKEAKQVLLQWWNIHIKWPYPTDADKVALAEWTGLDQKQINNWFINQRKRHWKPTEDMKVEVLDGLYGPFFSND</sequence>
<dbReference type="SMART" id="SM01255">
    <property type="entry name" value="KNOX1"/>
    <property type="match status" value="1"/>
</dbReference>
<dbReference type="InterPro" id="IPR005540">
    <property type="entry name" value="KNOX1"/>
</dbReference>
<protein>
    <submittedName>
        <fullName evidence="9">Homeobox protein knotted-1</fullName>
    </submittedName>
</protein>
<dbReference type="InterPro" id="IPR005539">
    <property type="entry name" value="ELK_dom"/>
</dbReference>
<comment type="subcellular location">
    <subcellularLocation>
        <location evidence="1 5">Nucleus</location>
    </subcellularLocation>
</comment>
<evidence type="ECO:0000256" key="1">
    <source>
        <dbReference type="ARBA" id="ARBA00004123"/>
    </source>
</evidence>
<comment type="caution">
    <text evidence="9">The sequence shown here is derived from an EMBL/GenBank/DDBJ whole genome shotgun (WGS) entry which is preliminary data.</text>
</comment>
<dbReference type="PROSITE" id="PS50071">
    <property type="entry name" value="HOMEOBOX_2"/>
    <property type="match status" value="1"/>
</dbReference>
<dbReference type="Pfam" id="PF03791">
    <property type="entry name" value="KNOX2"/>
    <property type="match status" value="1"/>
</dbReference>
<dbReference type="InterPro" id="IPR050224">
    <property type="entry name" value="TALE_homeobox"/>
</dbReference>
<dbReference type="AlphaFoldDB" id="A0AAD7PIK4"/>
<comment type="similarity">
    <text evidence="6">Belongs to the TALE/KNOX homeobox family.</text>
</comment>
<dbReference type="InterPro" id="IPR017970">
    <property type="entry name" value="Homeobox_CS"/>
</dbReference>
<dbReference type="InterPro" id="IPR008422">
    <property type="entry name" value="KN_HD"/>
</dbReference>
<dbReference type="Pfam" id="PF03790">
    <property type="entry name" value="KNOX1"/>
    <property type="match status" value="1"/>
</dbReference>
<keyword evidence="3 5" id="KW-0371">Homeobox</keyword>
<feature type="DNA-binding region" description="Homeobox; TALE-type" evidence="5">
    <location>
        <begin position="253"/>
        <end position="316"/>
    </location>
</feature>
<evidence type="ECO:0000259" key="8">
    <source>
        <dbReference type="PROSITE" id="PS51213"/>
    </source>
</evidence>
<evidence type="ECO:0000259" key="7">
    <source>
        <dbReference type="PROSITE" id="PS50071"/>
    </source>
</evidence>
<dbReference type="InterPro" id="IPR001356">
    <property type="entry name" value="HD"/>
</dbReference>
<dbReference type="SMART" id="SM00389">
    <property type="entry name" value="HOX"/>
    <property type="match status" value="1"/>
</dbReference>
<dbReference type="EMBL" id="JARAOO010000009">
    <property type="protein sequence ID" value="KAJ7956219.1"/>
    <property type="molecule type" value="Genomic_DNA"/>
</dbReference>
<dbReference type="Pfam" id="PF05920">
    <property type="entry name" value="Homeobox_KN"/>
    <property type="match status" value="1"/>
</dbReference>
<name>A0AAD7PIK4_QUISA</name>
<evidence type="ECO:0000256" key="2">
    <source>
        <dbReference type="ARBA" id="ARBA00023125"/>
    </source>
</evidence>
<dbReference type="Gene3D" id="1.10.10.60">
    <property type="entry name" value="Homeodomain-like"/>
    <property type="match status" value="1"/>
</dbReference>
<dbReference type="PROSITE" id="PS51213">
    <property type="entry name" value="ELK"/>
    <property type="match status" value="1"/>
</dbReference>
<evidence type="ECO:0000256" key="3">
    <source>
        <dbReference type="ARBA" id="ARBA00023155"/>
    </source>
</evidence>
<dbReference type="KEGG" id="qsa:O6P43_022694"/>
<evidence type="ECO:0000256" key="6">
    <source>
        <dbReference type="PROSITE-ProRule" id="PRU00559"/>
    </source>
</evidence>
<dbReference type="InterPro" id="IPR005541">
    <property type="entry name" value="KNOX2"/>
</dbReference>
<dbReference type="InterPro" id="IPR009057">
    <property type="entry name" value="Homeodomain-like_sf"/>
</dbReference>
<dbReference type="CDD" id="cd00086">
    <property type="entry name" value="homeodomain"/>
    <property type="match status" value="1"/>
</dbReference>
<evidence type="ECO:0000256" key="5">
    <source>
        <dbReference type="PROSITE-ProRule" id="PRU00108"/>
    </source>
</evidence>
<feature type="domain" description="ELK" evidence="8">
    <location>
        <begin position="232"/>
        <end position="252"/>
    </location>
</feature>
<dbReference type="PANTHER" id="PTHR11850">
    <property type="entry name" value="HOMEOBOX PROTEIN TRANSCRIPTION FACTORS"/>
    <property type="match status" value="1"/>
</dbReference>
<dbReference type="SUPFAM" id="SSF46689">
    <property type="entry name" value="Homeodomain-like"/>
    <property type="match status" value="1"/>
</dbReference>
<dbReference type="GO" id="GO:0003677">
    <property type="term" value="F:DNA binding"/>
    <property type="evidence" value="ECO:0007669"/>
    <property type="project" value="UniProtKB-UniRule"/>
</dbReference>
<keyword evidence="10" id="KW-1185">Reference proteome</keyword>
<accession>A0AAD7PIK4</accession>
<keyword evidence="4 5" id="KW-0539">Nucleus</keyword>
<evidence type="ECO:0000256" key="4">
    <source>
        <dbReference type="ARBA" id="ARBA00023242"/>
    </source>
</evidence>
<evidence type="ECO:0000313" key="10">
    <source>
        <dbReference type="Proteomes" id="UP001163823"/>
    </source>
</evidence>
<feature type="domain" description="Homeobox" evidence="7">
    <location>
        <begin position="252"/>
        <end position="315"/>
    </location>
</feature>
<dbReference type="SMART" id="SM01188">
    <property type="entry name" value="ELK"/>
    <property type="match status" value="1"/>
</dbReference>
<keyword evidence="2 5" id="KW-0238">DNA-binding</keyword>
<proteinExistence type="inferred from homology"/>
<dbReference type="GO" id="GO:0005634">
    <property type="term" value="C:nucleus"/>
    <property type="evidence" value="ECO:0007669"/>
    <property type="project" value="UniProtKB-SubCell"/>
</dbReference>
<dbReference type="Pfam" id="PF03789">
    <property type="entry name" value="ELK"/>
    <property type="match status" value="1"/>
</dbReference>
<evidence type="ECO:0000313" key="9">
    <source>
        <dbReference type="EMBL" id="KAJ7956219.1"/>
    </source>
</evidence>
<dbReference type="Proteomes" id="UP001163823">
    <property type="component" value="Chromosome 9"/>
</dbReference>